<dbReference type="GO" id="GO:0008170">
    <property type="term" value="F:N-methyltransferase activity"/>
    <property type="evidence" value="ECO:0007669"/>
    <property type="project" value="InterPro"/>
</dbReference>
<dbReference type="GO" id="GO:0003677">
    <property type="term" value="F:DNA binding"/>
    <property type="evidence" value="ECO:0007669"/>
    <property type="project" value="InterPro"/>
</dbReference>
<dbReference type="InterPro" id="IPR002941">
    <property type="entry name" value="DNA_methylase_N4/N6"/>
</dbReference>
<sequence>MPTLNWIGKDKVVSHHQDVPYKILEHKYGYNEKGQSKKETNSGNKIIHGDNLEALKALLPEYEGRVDMIYIDPPYNTGKEKWVYNDNVKHPKIQKWLGEVVGEDGEDLTRHDKWLCMMYPRIKLLHKLLKDDGVFYCSIDDNEHGNLKPMLDLIFGPNNFLNNVIWQRAYSPVNTKKRFSLNHDFVVCYAKNKNQVELLLPRSEDANDRYDNQDNDIRGVWKSSDLSVAPVIEDKLYPITTPSGRVVYPPQGRCWVLTETRFKEFLNDKRIWFGNNGDAVPSVKKFLTEVKDGITPMTVWPYSEVGHTQDAKKEIKMLFPKSKLPFETPKPTSLMEKILSLRNNPNAIILDSFAGTASTAHAVLNLNKKDGGNRKFIMVELEDYADSITATRIKKVIQGYDFSGKQKDILKEYSINITNLKKADKIIKQYEDYKNDTQYSKVALTDNNGAISIVGEKMVSGKTEGIGGSFDYYELGKPIFKDDENLNEEVGEDKIRNYIYYTETKQPLTRQQSKEGKYLLDNYQDTGYYFYYEKDSLTTLDNNSLGIISELQEQYIIYADICLLDEAYMLNKNIIFKKIPRDIKRF</sequence>
<keyword evidence="8" id="KW-1185">Reference proteome</keyword>
<protein>
    <recommendedName>
        <fullName evidence="1">site-specific DNA-methyltransferase (adenine-specific)</fullName>
        <ecNumber evidence="1">2.1.1.72</ecNumber>
    </recommendedName>
</protein>
<evidence type="ECO:0000256" key="5">
    <source>
        <dbReference type="ARBA" id="ARBA00047942"/>
    </source>
</evidence>
<dbReference type="InterPro" id="IPR002295">
    <property type="entry name" value="N4/N6-MTase_EcoPI_Mod-like"/>
</dbReference>
<evidence type="ECO:0000256" key="2">
    <source>
        <dbReference type="ARBA" id="ARBA00022603"/>
    </source>
</evidence>
<name>A0A9X1VT46_9FLAO</name>
<dbReference type="Proteomes" id="UP001139369">
    <property type="component" value="Unassembled WGS sequence"/>
</dbReference>
<comment type="catalytic activity">
    <reaction evidence="5">
        <text>a 2'-deoxyadenosine in DNA + S-adenosyl-L-methionine = an N(6)-methyl-2'-deoxyadenosine in DNA + S-adenosyl-L-homocysteine + H(+)</text>
        <dbReference type="Rhea" id="RHEA:15197"/>
        <dbReference type="Rhea" id="RHEA-COMP:12418"/>
        <dbReference type="Rhea" id="RHEA-COMP:12419"/>
        <dbReference type="ChEBI" id="CHEBI:15378"/>
        <dbReference type="ChEBI" id="CHEBI:57856"/>
        <dbReference type="ChEBI" id="CHEBI:59789"/>
        <dbReference type="ChEBI" id="CHEBI:90615"/>
        <dbReference type="ChEBI" id="CHEBI:90616"/>
        <dbReference type="EC" id="2.1.1.72"/>
    </reaction>
</comment>
<organism evidence="7 8">
    <name type="scientific">Polaribacter marinus</name>
    <dbReference type="NCBI Taxonomy" id="2916838"/>
    <lineage>
        <taxon>Bacteria</taxon>
        <taxon>Pseudomonadati</taxon>
        <taxon>Bacteroidota</taxon>
        <taxon>Flavobacteriia</taxon>
        <taxon>Flavobacteriales</taxon>
        <taxon>Flavobacteriaceae</taxon>
    </lineage>
</organism>
<comment type="caution">
    <text evidence="7">The sequence shown here is derived from an EMBL/GenBank/DDBJ whole genome shotgun (WGS) entry which is preliminary data.</text>
</comment>
<keyword evidence="3" id="KW-0808">Transferase</keyword>
<evidence type="ECO:0000313" key="8">
    <source>
        <dbReference type="Proteomes" id="UP001139369"/>
    </source>
</evidence>
<dbReference type="EMBL" id="JAKQYM010000016">
    <property type="protein sequence ID" value="MCI2230350.1"/>
    <property type="molecule type" value="Genomic_DNA"/>
</dbReference>
<evidence type="ECO:0000256" key="3">
    <source>
        <dbReference type="ARBA" id="ARBA00022679"/>
    </source>
</evidence>
<feature type="domain" description="DNA methylase N-4/N-6" evidence="6">
    <location>
        <begin position="66"/>
        <end position="384"/>
    </location>
</feature>
<evidence type="ECO:0000259" key="6">
    <source>
        <dbReference type="Pfam" id="PF01555"/>
    </source>
</evidence>
<accession>A0A9X1VT46</accession>
<evidence type="ECO:0000256" key="1">
    <source>
        <dbReference type="ARBA" id="ARBA00011900"/>
    </source>
</evidence>
<keyword evidence="2" id="KW-0489">Methyltransferase</keyword>
<dbReference type="InterPro" id="IPR002052">
    <property type="entry name" value="DNA_methylase_N6_adenine_CS"/>
</dbReference>
<gene>
    <name evidence="7" type="ORF">MC378_14315</name>
</gene>
<dbReference type="EC" id="2.1.1.72" evidence="1"/>
<proteinExistence type="predicted"/>
<dbReference type="GO" id="GO:0032259">
    <property type="term" value="P:methylation"/>
    <property type="evidence" value="ECO:0007669"/>
    <property type="project" value="UniProtKB-KW"/>
</dbReference>
<evidence type="ECO:0000256" key="4">
    <source>
        <dbReference type="ARBA" id="ARBA00022691"/>
    </source>
</evidence>
<evidence type="ECO:0000313" key="7">
    <source>
        <dbReference type="EMBL" id="MCI2230350.1"/>
    </source>
</evidence>
<dbReference type="AlphaFoldDB" id="A0A9X1VT46"/>
<dbReference type="PIRSF" id="PIRSF015855">
    <property type="entry name" value="TypeIII_Mtase_mKpnI"/>
    <property type="match status" value="1"/>
</dbReference>
<dbReference type="PROSITE" id="PS00092">
    <property type="entry name" value="N6_MTASE"/>
    <property type="match status" value="1"/>
</dbReference>
<keyword evidence="4" id="KW-0949">S-adenosyl-L-methionine</keyword>
<reference evidence="7" key="1">
    <citation type="submission" date="2022-02" db="EMBL/GenBank/DDBJ databases">
        <title>Polaribacter sp. MSW13, isolated from seawater.</title>
        <authorList>
            <person name="Kristyanto S."/>
            <person name="Jung J."/>
            <person name="Jeon C.O."/>
        </authorList>
    </citation>
    <scope>NUCLEOTIDE SEQUENCE</scope>
    <source>
        <strain evidence="7">MSW13</strain>
    </source>
</reference>
<dbReference type="Pfam" id="PF01555">
    <property type="entry name" value="N6_N4_Mtase"/>
    <property type="match status" value="1"/>
</dbReference>
<dbReference type="RefSeq" id="WP_242179458.1">
    <property type="nucleotide sequence ID" value="NZ_JAKQYM010000016.1"/>
</dbReference>